<dbReference type="InterPro" id="IPR033764">
    <property type="entry name" value="Sdr_B"/>
</dbReference>
<dbReference type="InterPro" id="IPR028974">
    <property type="entry name" value="TSP_type-3_rpt"/>
</dbReference>
<evidence type="ECO:0000256" key="4">
    <source>
        <dbReference type="SAM" id="MobiDB-lite"/>
    </source>
</evidence>
<dbReference type="GO" id="GO:0005576">
    <property type="term" value="C:extracellular region"/>
    <property type="evidence" value="ECO:0007669"/>
    <property type="project" value="UniProtKB-SubCell"/>
</dbReference>
<sequence>MSNSAFFKILFSFINKTLLVSVIILMMPLGLYADGTKQVMPSASNVEPINGTALYFTRDIRGPYIGAPKSNRMHFTIANAATENLYFGVKSLQRNAGTNNQLINSVTYYRIYNQAGVLVEGVNPAGVQVGALSGRLDNGAGANPGIGDPGYIDNYTEAFEGPNGIGGVTSGYNPLVFNPATAGDFYIEFYISVDDGATSFDFNGPGSDTPVVFFFPYFDLTVGTTTTPILGRLWSDKWSFIGYRQEDVNDIADGVDSPDLVPNPTLEASVEGVFYAYTDDEVIVELDFLNGFRPLAYELSMNRFGVVDDDDSVTNVFENTRRSQNRPTVTAPVLDNGYQVFLFSPDQSVFPTTVTSAPVLGGRIQGCPGDYRVPYTLSAPGDVAILIDLNGTAGYQVGSRDVSLEAYDQMVGSNELFWNGLDGFGDVVAFDSTVSVEVTSFRGRTNIPMYDAEFNVNGLNIRGVSPIVQNANIYWDDSELSSFGVCAVNADSDGNNVTVGSFSRVQLLDGAVGPSHAWDGSNADDTLPAISGGQGSDTLDLLCDDYGNNRVVNSWFYGYVQDSGSSNLVVGDCDADNDGIDNITDLDDDNDGITDIEEGGIGCLDSVNNTINTIGAVYNDRLESASSVTTISNLFGDTYDFRATLVGAAAWANGANGGVRLRDNLVGVQDYISVQPNGTGVIANGNYVQYEFLFDQPVTNVVIQVGGYNNGDYAQVNADLGGFDVSIDSSNLGNFDPALSSGFWDINDNLVIGNSSNGGVATNSNVFTVSVAEAVDRIVFITGKNVNGVSSSNVTLAFNSIAFCVVSTPVDTDNDGVPDYLDLDADNDGIYDVEEAGHGQAYVNGVLTGPVGADGIPDSVQDPGDVDNGEVNYTLQDSDSGSGEPDWRDTDSDNDGCSDANEAYFDSTADGGDDGQYGVDPAPVNATNGLVLAASYASTTPQDSDGNGIDDYTEIGPDIDGDGISDACFPPVDTDGDGVYDSVDLDDDNDGILDVVESQGLGDPSLDDDGDGIVNYQDADFCTLNANGVCTLLDSDNDGSPNHLDLDSDGDGCSDTIEAGYVDAFAKADEDGILGNAAPETVDSNGLVTSGEMGEGYTSPTMTGTVSFDFLDPNENSACSTALDITKTSTFNPATGIINYTYTVLNSGSSFAFDVSVTENLGTFTGTNTPVPTPVYLSGGSDEDGQGDARDLIPGASMIFTASYEINDTDFAAGQIDNQATATATDSNGDTVSDISDDGNDGDGNLIDDITETILPVGTIVGHVYNDLNGNGTQDSGEPDLANVDVVLTPTFGDPITVTTDANGDYSGNVFAGDVSVNIDDTTLPVGTVQTEGTDPTTVVAVSGSTVTEENNGFNAPATLQGLVYNDVNGNGTQDAGEPGLSGVDVLITDEDG</sequence>
<keyword evidence="2" id="KW-0964">Secreted</keyword>
<feature type="compositionally biased region" description="Polar residues" evidence="4">
    <location>
        <begin position="1222"/>
        <end position="1231"/>
    </location>
</feature>
<gene>
    <name evidence="7" type="ORF">LY01_01018</name>
</gene>
<protein>
    <submittedName>
        <fullName evidence="7">SdrD B-like protein</fullName>
    </submittedName>
</protein>
<feature type="compositionally biased region" description="Polar residues" evidence="4">
    <location>
        <begin position="871"/>
        <end position="881"/>
    </location>
</feature>
<name>A0A2S6ISQ4_9FLAO</name>
<dbReference type="Gene3D" id="2.60.40.10">
    <property type="entry name" value="Immunoglobulins"/>
    <property type="match status" value="2"/>
</dbReference>
<keyword evidence="3" id="KW-0732">Signal</keyword>
<keyword evidence="8" id="KW-1185">Reference proteome</keyword>
<dbReference type="EMBL" id="PTJE01000001">
    <property type="protein sequence ID" value="PPK97185.1"/>
    <property type="molecule type" value="Genomic_DNA"/>
</dbReference>
<evidence type="ECO:0000256" key="1">
    <source>
        <dbReference type="ARBA" id="ARBA00004613"/>
    </source>
</evidence>
<comment type="caution">
    <text evidence="7">The sequence shown here is derived from an EMBL/GenBank/DDBJ whole genome shotgun (WGS) entry which is preliminary data.</text>
</comment>
<dbReference type="Pfam" id="PF24346">
    <property type="entry name" value="DUF7507"/>
    <property type="match status" value="1"/>
</dbReference>
<accession>A0A2S6ISQ4</accession>
<dbReference type="InterPro" id="IPR055354">
    <property type="entry name" value="DUF7507"/>
</dbReference>
<evidence type="ECO:0000256" key="3">
    <source>
        <dbReference type="ARBA" id="ARBA00022729"/>
    </source>
</evidence>
<comment type="subcellular location">
    <subcellularLocation>
        <location evidence="1">Secreted</location>
    </subcellularLocation>
</comment>
<feature type="domain" description="SD-repeat containing protein B" evidence="5">
    <location>
        <begin position="1263"/>
        <end position="1341"/>
    </location>
</feature>
<dbReference type="Proteomes" id="UP000239002">
    <property type="component" value="Unassembled WGS sequence"/>
</dbReference>
<feature type="region of interest" description="Disordered" evidence="4">
    <location>
        <begin position="1222"/>
        <end position="1244"/>
    </location>
</feature>
<evidence type="ECO:0000313" key="7">
    <source>
        <dbReference type="EMBL" id="PPK97185.1"/>
    </source>
</evidence>
<dbReference type="Gene3D" id="4.10.1080.10">
    <property type="entry name" value="TSP type-3 repeat"/>
    <property type="match status" value="1"/>
</dbReference>
<dbReference type="RefSeq" id="WP_317044682.1">
    <property type="nucleotide sequence ID" value="NZ_PTJE01000001.1"/>
</dbReference>
<feature type="region of interest" description="Disordered" evidence="4">
    <location>
        <begin position="1370"/>
        <end position="1393"/>
    </location>
</feature>
<feature type="domain" description="DUF7507" evidence="6">
    <location>
        <begin position="1122"/>
        <end position="1234"/>
    </location>
</feature>
<evidence type="ECO:0000259" key="6">
    <source>
        <dbReference type="Pfam" id="PF24346"/>
    </source>
</evidence>
<evidence type="ECO:0000313" key="8">
    <source>
        <dbReference type="Proteomes" id="UP000239002"/>
    </source>
</evidence>
<dbReference type="Pfam" id="PF17210">
    <property type="entry name" value="SdrD_B"/>
    <property type="match status" value="1"/>
</dbReference>
<dbReference type="SUPFAM" id="SSF103647">
    <property type="entry name" value="TSP type-3 repeat"/>
    <property type="match status" value="1"/>
</dbReference>
<reference evidence="7 8" key="1">
    <citation type="submission" date="2018-02" db="EMBL/GenBank/DDBJ databases">
        <title>Genomic Encyclopedia of Archaeal and Bacterial Type Strains, Phase II (KMG-II): from individual species to whole genera.</title>
        <authorList>
            <person name="Goeker M."/>
        </authorList>
    </citation>
    <scope>NUCLEOTIDE SEQUENCE [LARGE SCALE GENOMIC DNA]</scope>
    <source>
        <strain evidence="7 8">DSM 16809</strain>
    </source>
</reference>
<feature type="region of interest" description="Disordered" evidence="4">
    <location>
        <begin position="853"/>
        <end position="916"/>
    </location>
</feature>
<proteinExistence type="predicted"/>
<organism evidence="7 8">
    <name type="scientific">Nonlabens xylanidelens</name>
    <dbReference type="NCBI Taxonomy" id="191564"/>
    <lineage>
        <taxon>Bacteria</taxon>
        <taxon>Pseudomonadati</taxon>
        <taxon>Bacteroidota</taxon>
        <taxon>Flavobacteriia</taxon>
        <taxon>Flavobacteriales</taxon>
        <taxon>Flavobacteriaceae</taxon>
        <taxon>Nonlabens</taxon>
    </lineage>
</organism>
<feature type="non-terminal residue" evidence="7">
    <location>
        <position position="1393"/>
    </location>
</feature>
<dbReference type="GO" id="GO:0005509">
    <property type="term" value="F:calcium ion binding"/>
    <property type="evidence" value="ECO:0007669"/>
    <property type="project" value="InterPro"/>
</dbReference>
<dbReference type="SUPFAM" id="SSF117074">
    <property type="entry name" value="Hypothetical protein PA1324"/>
    <property type="match status" value="2"/>
</dbReference>
<dbReference type="InterPro" id="IPR013783">
    <property type="entry name" value="Ig-like_fold"/>
</dbReference>
<evidence type="ECO:0000259" key="5">
    <source>
        <dbReference type="Pfam" id="PF17210"/>
    </source>
</evidence>
<evidence type="ECO:0000256" key="2">
    <source>
        <dbReference type="ARBA" id="ARBA00022525"/>
    </source>
</evidence>